<reference evidence="3 4" key="1">
    <citation type="submission" date="2016-09" db="EMBL/GenBank/DDBJ databases">
        <title>Couchioplanes caeruleus draft genome sequence.</title>
        <authorList>
            <person name="Sheehan J."/>
            <person name="Caffrey P."/>
        </authorList>
    </citation>
    <scope>NUCLEOTIDE SEQUENCE [LARGE SCALE GENOMIC DNA]</scope>
    <source>
        <strain evidence="3 4">DSM 43634</strain>
    </source>
</reference>
<sequence>MNRIDRLYALVEELRAVAPRKRTATWLAARFEVSVRTVERDLSALAQAGVPIYADRGRGGGYTLDRSRTLPPINITPAEATAAAMALQRLAGTPFHAAAHSLLDKLLAVMPSTEVAHAETLARRVQIMGEPGRTPVPRAISEALNSGRVLRLSYIDRHGRTSSRLVEPVGYIDLGGVWYLRAHCRLRGARRFFRLDRIGAATSTGEAAPPVDVHQSLLDIPGVPAVRVTLGEAARSVTGRAA</sequence>
<dbReference type="InterPro" id="IPR051534">
    <property type="entry name" value="CBASS_pafABC_assoc_protein"/>
</dbReference>
<dbReference type="EMBL" id="MEIA01000439">
    <property type="protein sequence ID" value="OJF11079.1"/>
    <property type="molecule type" value="Genomic_DNA"/>
</dbReference>
<dbReference type="Proteomes" id="UP000182486">
    <property type="component" value="Unassembled WGS sequence"/>
</dbReference>
<protein>
    <recommendedName>
        <fullName evidence="5">DNA-binding transcriptional regulator YafY</fullName>
    </recommendedName>
</protein>
<accession>A0A1K0FE10</accession>
<dbReference type="AlphaFoldDB" id="A0A1K0FE10"/>
<keyword evidence="4" id="KW-1185">Reference proteome</keyword>
<feature type="domain" description="Helix-turn-helix type 11" evidence="1">
    <location>
        <begin position="6"/>
        <end position="62"/>
    </location>
</feature>
<evidence type="ECO:0000313" key="4">
    <source>
        <dbReference type="Proteomes" id="UP000182486"/>
    </source>
</evidence>
<dbReference type="Gene3D" id="1.10.10.10">
    <property type="entry name" value="Winged helix-like DNA-binding domain superfamily/Winged helix DNA-binding domain"/>
    <property type="match status" value="1"/>
</dbReference>
<dbReference type="PANTHER" id="PTHR34580:SF1">
    <property type="entry name" value="PROTEIN PAFC"/>
    <property type="match status" value="1"/>
</dbReference>
<dbReference type="PANTHER" id="PTHR34580">
    <property type="match status" value="1"/>
</dbReference>
<dbReference type="InterPro" id="IPR013196">
    <property type="entry name" value="HTH_11"/>
</dbReference>
<evidence type="ECO:0000313" key="3">
    <source>
        <dbReference type="EMBL" id="OJF11079.1"/>
    </source>
</evidence>
<dbReference type="InterPro" id="IPR036390">
    <property type="entry name" value="WH_DNA-bd_sf"/>
</dbReference>
<evidence type="ECO:0000259" key="2">
    <source>
        <dbReference type="Pfam" id="PF13280"/>
    </source>
</evidence>
<comment type="caution">
    <text evidence="3">The sequence shown here is derived from an EMBL/GenBank/DDBJ whole genome shotgun (WGS) entry which is preliminary data.</text>
</comment>
<dbReference type="Pfam" id="PF13280">
    <property type="entry name" value="WYL"/>
    <property type="match status" value="1"/>
</dbReference>
<organism evidence="3 4">
    <name type="scientific">Couchioplanes caeruleus subsp. caeruleus</name>
    <dbReference type="NCBI Taxonomy" id="56427"/>
    <lineage>
        <taxon>Bacteria</taxon>
        <taxon>Bacillati</taxon>
        <taxon>Actinomycetota</taxon>
        <taxon>Actinomycetes</taxon>
        <taxon>Micromonosporales</taxon>
        <taxon>Micromonosporaceae</taxon>
        <taxon>Couchioplanes</taxon>
    </lineage>
</organism>
<dbReference type="RefSeq" id="WP_071808390.1">
    <property type="nucleotide sequence ID" value="NZ_MEIA01000439.1"/>
</dbReference>
<proteinExistence type="predicted"/>
<dbReference type="SUPFAM" id="SSF46785">
    <property type="entry name" value="Winged helix' DNA-binding domain"/>
    <property type="match status" value="1"/>
</dbReference>
<dbReference type="PROSITE" id="PS52050">
    <property type="entry name" value="WYL"/>
    <property type="match status" value="1"/>
</dbReference>
<evidence type="ECO:0000259" key="1">
    <source>
        <dbReference type="Pfam" id="PF08279"/>
    </source>
</evidence>
<gene>
    <name evidence="3" type="ORF">BG844_28460</name>
</gene>
<dbReference type="InterPro" id="IPR036388">
    <property type="entry name" value="WH-like_DNA-bd_sf"/>
</dbReference>
<name>A0A1K0FE10_9ACTN</name>
<evidence type="ECO:0008006" key="5">
    <source>
        <dbReference type="Google" id="ProtNLM"/>
    </source>
</evidence>
<dbReference type="InterPro" id="IPR026881">
    <property type="entry name" value="WYL_dom"/>
</dbReference>
<feature type="domain" description="WYL" evidence="2">
    <location>
        <begin position="138"/>
        <end position="202"/>
    </location>
</feature>
<dbReference type="Pfam" id="PF08279">
    <property type="entry name" value="HTH_11"/>
    <property type="match status" value="1"/>
</dbReference>